<proteinExistence type="predicted"/>
<dbReference type="CDD" id="cd07067">
    <property type="entry name" value="HP_PGM_like"/>
    <property type="match status" value="1"/>
</dbReference>
<evidence type="ECO:0000313" key="2">
    <source>
        <dbReference type="Proteomes" id="UP001166291"/>
    </source>
</evidence>
<dbReference type="EMBL" id="JAHWDQ010000001">
    <property type="protein sequence ID" value="MBW2939253.1"/>
    <property type="molecule type" value="Genomic_DNA"/>
</dbReference>
<dbReference type="Pfam" id="PF00300">
    <property type="entry name" value="His_Phos_1"/>
    <property type="match status" value="1"/>
</dbReference>
<dbReference type="Proteomes" id="UP001166291">
    <property type="component" value="Unassembled WGS sequence"/>
</dbReference>
<sequence length="159" mass="17916">MEILLIRHGSASWDTKTDIERELTAGGEQEVNAAADWIAASSWRPDELWVSPYKRAVQTAAILNREWQLRPRLKSSLTPDTPQSELEAMLATFRGERLMVVSHNPLLSNIIASWHGGANKSYWGMQPASMALISAEVFAQGCGNLEWLRHYPNYDHNGR</sequence>
<accession>A0ABS6VLR7</accession>
<dbReference type="SMART" id="SM00855">
    <property type="entry name" value="PGAM"/>
    <property type="match status" value="1"/>
</dbReference>
<comment type="caution">
    <text evidence="1">The sequence shown here is derived from an EMBL/GenBank/DDBJ whole genome shotgun (WGS) entry which is preliminary data.</text>
</comment>
<reference evidence="1" key="1">
    <citation type="submission" date="2021-07" db="EMBL/GenBank/DDBJ databases">
        <title>Zhongshania sp. CAU 1632 isolated from seawater.</title>
        <authorList>
            <person name="Kim W."/>
        </authorList>
    </citation>
    <scope>NUCLEOTIDE SEQUENCE</scope>
    <source>
        <strain evidence="1">CAU 1632</strain>
    </source>
</reference>
<dbReference type="PANTHER" id="PTHR48100">
    <property type="entry name" value="BROAD-SPECIFICITY PHOSPHATASE YOR283W-RELATED"/>
    <property type="match status" value="1"/>
</dbReference>
<evidence type="ECO:0000313" key="1">
    <source>
        <dbReference type="EMBL" id="MBW2939253.1"/>
    </source>
</evidence>
<dbReference type="InterPro" id="IPR013078">
    <property type="entry name" value="His_Pase_superF_clade-1"/>
</dbReference>
<dbReference type="InterPro" id="IPR050275">
    <property type="entry name" value="PGM_Phosphatase"/>
</dbReference>
<protein>
    <submittedName>
        <fullName evidence="1">Histidine phosphatase family protein</fullName>
    </submittedName>
</protein>
<gene>
    <name evidence="1" type="ORF">KXJ70_00575</name>
</gene>
<dbReference type="PANTHER" id="PTHR48100:SF15">
    <property type="entry name" value="SEDOHEPTULOSE 1,7-BISPHOSPHATASE"/>
    <property type="match status" value="1"/>
</dbReference>
<keyword evidence="2" id="KW-1185">Reference proteome</keyword>
<organism evidence="1 2">
    <name type="scientific">Zhongshania aquimaris</name>
    <dbReference type="NCBI Taxonomy" id="2857107"/>
    <lineage>
        <taxon>Bacteria</taxon>
        <taxon>Pseudomonadati</taxon>
        <taxon>Pseudomonadota</taxon>
        <taxon>Gammaproteobacteria</taxon>
        <taxon>Cellvibrionales</taxon>
        <taxon>Spongiibacteraceae</taxon>
        <taxon>Zhongshania</taxon>
    </lineage>
</organism>
<name>A0ABS6VLR7_9GAMM</name>
<dbReference type="RefSeq" id="WP_219041526.1">
    <property type="nucleotide sequence ID" value="NZ_JAHWDQ010000001.1"/>
</dbReference>